<keyword evidence="2" id="KW-1185">Reference proteome</keyword>
<dbReference type="Proteomes" id="UP001159405">
    <property type="component" value="Unassembled WGS sequence"/>
</dbReference>
<sequence length="78" mass="8936">MNMKTVVSQFSWPYKVEQLLEDISAPFVKVRSVSSKDIQHHESNRIRKFVITDCGCTLVVKCHDKRSCIQGSVVFASY</sequence>
<evidence type="ECO:0000313" key="1">
    <source>
        <dbReference type="EMBL" id="CAH3037071.1"/>
    </source>
</evidence>
<reference evidence="1 2" key="1">
    <citation type="submission" date="2022-05" db="EMBL/GenBank/DDBJ databases">
        <authorList>
            <consortium name="Genoscope - CEA"/>
            <person name="William W."/>
        </authorList>
    </citation>
    <scope>NUCLEOTIDE SEQUENCE [LARGE SCALE GENOMIC DNA]</scope>
</reference>
<protein>
    <submittedName>
        <fullName evidence="1">Uncharacterized protein</fullName>
    </submittedName>
</protein>
<comment type="caution">
    <text evidence="1">The sequence shown here is derived from an EMBL/GenBank/DDBJ whole genome shotgun (WGS) entry which is preliminary data.</text>
</comment>
<name>A0ABN8MYD3_9CNID</name>
<accession>A0ABN8MYD3</accession>
<gene>
    <name evidence="1" type="ORF">PLOB_00035795</name>
</gene>
<dbReference type="EMBL" id="CALNXK010000005">
    <property type="protein sequence ID" value="CAH3037071.1"/>
    <property type="molecule type" value="Genomic_DNA"/>
</dbReference>
<evidence type="ECO:0000313" key="2">
    <source>
        <dbReference type="Proteomes" id="UP001159405"/>
    </source>
</evidence>
<organism evidence="1 2">
    <name type="scientific">Porites lobata</name>
    <dbReference type="NCBI Taxonomy" id="104759"/>
    <lineage>
        <taxon>Eukaryota</taxon>
        <taxon>Metazoa</taxon>
        <taxon>Cnidaria</taxon>
        <taxon>Anthozoa</taxon>
        <taxon>Hexacorallia</taxon>
        <taxon>Scleractinia</taxon>
        <taxon>Fungiina</taxon>
        <taxon>Poritidae</taxon>
        <taxon>Porites</taxon>
    </lineage>
</organism>
<proteinExistence type="predicted"/>